<organism evidence="2 3">
    <name type="scientific">Asaia bogorensis NBRC 16594</name>
    <dbReference type="NCBI Taxonomy" id="1231624"/>
    <lineage>
        <taxon>Bacteria</taxon>
        <taxon>Pseudomonadati</taxon>
        <taxon>Pseudomonadota</taxon>
        <taxon>Alphaproteobacteria</taxon>
        <taxon>Acetobacterales</taxon>
        <taxon>Acetobacteraceae</taxon>
        <taxon>Asaia</taxon>
    </lineage>
</organism>
<dbReference type="Proteomes" id="UP000321287">
    <property type="component" value="Unassembled WGS sequence"/>
</dbReference>
<feature type="transmembrane region" description="Helical" evidence="1">
    <location>
        <begin position="71"/>
        <end position="91"/>
    </location>
</feature>
<accession>A0AAN4R5M5</accession>
<keyword evidence="1" id="KW-0812">Transmembrane</keyword>
<reference evidence="2 3" key="1">
    <citation type="submission" date="2019-07" db="EMBL/GenBank/DDBJ databases">
        <title>Whole genome shotgun sequence of Asaia bogorensis NBRC 16594.</title>
        <authorList>
            <person name="Hosoyama A."/>
            <person name="Uohara A."/>
            <person name="Ohji S."/>
            <person name="Ichikawa N."/>
        </authorList>
    </citation>
    <scope>NUCLEOTIDE SEQUENCE [LARGE SCALE GENOMIC DNA]</scope>
    <source>
        <strain evidence="2 3">NBRC 16594</strain>
    </source>
</reference>
<name>A0AAN4R5M5_9PROT</name>
<evidence type="ECO:0000256" key="1">
    <source>
        <dbReference type="SAM" id="Phobius"/>
    </source>
</evidence>
<evidence type="ECO:0000313" key="3">
    <source>
        <dbReference type="Proteomes" id="UP000321287"/>
    </source>
</evidence>
<feature type="transmembrane region" description="Helical" evidence="1">
    <location>
        <begin position="43"/>
        <end position="64"/>
    </location>
</feature>
<dbReference type="AlphaFoldDB" id="A0AAN4R5M5"/>
<keyword evidence="1" id="KW-1133">Transmembrane helix</keyword>
<evidence type="ECO:0000313" key="2">
    <source>
        <dbReference type="EMBL" id="GEL54907.1"/>
    </source>
</evidence>
<gene>
    <name evidence="2" type="ORF">ABO01nite_29140</name>
</gene>
<protein>
    <submittedName>
        <fullName evidence="2">Uncharacterized protein</fullName>
    </submittedName>
</protein>
<keyword evidence="3" id="KW-1185">Reference proteome</keyword>
<comment type="caution">
    <text evidence="2">The sequence shown here is derived from an EMBL/GenBank/DDBJ whole genome shotgun (WGS) entry which is preliminary data.</text>
</comment>
<feature type="transmembrane region" description="Helical" evidence="1">
    <location>
        <begin position="97"/>
        <end position="120"/>
    </location>
</feature>
<feature type="transmembrane region" description="Helical" evidence="1">
    <location>
        <begin position="12"/>
        <end position="31"/>
    </location>
</feature>
<dbReference type="EMBL" id="BJVS01000010">
    <property type="protein sequence ID" value="GEL54907.1"/>
    <property type="molecule type" value="Genomic_DNA"/>
</dbReference>
<proteinExistence type="predicted"/>
<sequence>MPDKQTTGKPLSWFLPFATLAVIAVFIPILPTMWQSSNIISSLPIAAAIMGALSAFFWIISAYVPDVDARWLNAIAGGYSGTSVVLGAGALPNMPSWWPITAYFAGILLFLITSATTIPWKRLATTFPWKTGKNTHTTAGSLPQPDITEVTADTAVAEGEPPK</sequence>
<keyword evidence="1" id="KW-0472">Membrane</keyword>